<dbReference type="SMART" id="SM00656">
    <property type="entry name" value="Amb_all"/>
    <property type="match status" value="1"/>
</dbReference>
<dbReference type="EMBL" id="MCFH01000051">
    <property type="protein sequence ID" value="ORX43649.1"/>
    <property type="molecule type" value="Genomic_DNA"/>
</dbReference>
<dbReference type="InterPro" id="IPR011050">
    <property type="entry name" value="Pectin_lyase_fold/virulence"/>
</dbReference>
<dbReference type="OrthoDB" id="1637350at2759"/>
<keyword evidence="3 4" id="KW-0456">Lyase</keyword>
<dbReference type="SUPFAM" id="SSF57180">
    <property type="entry name" value="Cellulose-binding domain"/>
    <property type="match status" value="1"/>
</dbReference>
<dbReference type="PANTHER" id="PTHR31683">
    <property type="entry name" value="PECTATE LYASE 18-RELATED"/>
    <property type="match status" value="1"/>
</dbReference>
<dbReference type="AlphaFoldDB" id="A0A1Y1UYQ0"/>
<protein>
    <submittedName>
        <fullName evidence="7">Pectin lyase-like protein</fullName>
    </submittedName>
</protein>
<proteinExistence type="inferred from homology"/>
<feature type="domain" description="CBM1" evidence="6">
    <location>
        <begin position="20"/>
        <end position="56"/>
    </location>
</feature>
<feature type="signal peptide" evidence="5">
    <location>
        <begin position="1"/>
        <end position="20"/>
    </location>
</feature>
<keyword evidence="4" id="KW-0119">Carbohydrate metabolism</keyword>
<dbReference type="PROSITE" id="PS51164">
    <property type="entry name" value="CBM1_2"/>
    <property type="match status" value="1"/>
</dbReference>
<keyword evidence="4" id="KW-0964">Secreted</keyword>
<dbReference type="GO" id="GO:0030248">
    <property type="term" value="F:cellulose binding"/>
    <property type="evidence" value="ECO:0007669"/>
    <property type="project" value="InterPro"/>
</dbReference>
<dbReference type="SUPFAM" id="SSF51126">
    <property type="entry name" value="Pectin lyase-like"/>
    <property type="match status" value="1"/>
</dbReference>
<keyword evidence="8" id="KW-1185">Reference proteome</keyword>
<reference evidence="7 8" key="2">
    <citation type="submission" date="2016-08" db="EMBL/GenBank/DDBJ databases">
        <title>Pervasive Adenine N6-methylation of Active Genes in Fungi.</title>
        <authorList>
            <consortium name="DOE Joint Genome Institute"/>
            <person name="Mondo S.J."/>
            <person name="Dannebaum R.O."/>
            <person name="Kuo R.C."/>
            <person name="Labutti K."/>
            <person name="Haridas S."/>
            <person name="Kuo A."/>
            <person name="Salamov A."/>
            <person name="Ahrendt S.R."/>
            <person name="Lipzen A."/>
            <person name="Sullivan W."/>
            <person name="Andreopoulos W.B."/>
            <person name="Clum A."/>
            <person name="Lindquist E."/>
            <person name="Daum C."/>
            <person name="Ramamoorthy G.K."/>
            <person name="Gryganskyi A."/>
            <person name="Culley D."/>
            <person name="Magnuson J.K."/>
            <person name="James T.Y."/>
            <person name="O'Malley M.A."/>
            <person name="Stajich J.E."/>
            <person name="Spatafora J.W."/>
            <person name="Visel A."/>
            <person name="Grigoriev I.V."/>
        </authorList>
    </citation>
    <scope>NUCLEOTIDE SEQUENCE [LARGE SCALE GENOMIC DNA]</scope>
    <source>
        <strain evidence="8">finn</strain>
    </source>
</reference>
<dbReference type="GO" id="GO:0030570">
    <property type="term" value="F:pectate lyase activity"/>
    <property type="evidence" value="ECO:0007669"/>
    <property type="project" value="InterPro"/>
</dbReference>
<dbReference type="InterPro" id="IPR035971">
    <property type="entry name" value="CBD_sf"/>
</dbReference>
<keyword evidence="2 5" id="KW-0732">Signal</keyword>
<dbReference type="GO" id="GO:0005576">
    <property type="term" value="C:extracellular region"/>
    <property type="evidence" value="ECO:0007669"/>
    <property type="project" value="UniProtKB-SubCell"/>
</dbReference>
<dbReference type="Pfam" id="PF00544">
    <property type="entry name" value="Pectate_lyase_4"/>
    <property type="match status" value="1"/>
</dbReference>
<evidence type="ECO:0000259" key="6">
    <source>
        <dbReference type="PROSITE" id="PS51164"/>
    </source>
</evidence>
<dbReference type="STRING" id="1754191.A0A1Y1UYQ0"/>
<comment type="caution">
    <text evidence="7">The sequence shown here is derived from an EMBL/GenBank/DDBJ whole genome shotgun (WGS) entry which is preliminary data.</text>
</comment>
<gene>
    <name evidence="7" type="ORF">BCR36DRAFT_335787</name>
</gene>
<evidence type="ECO:0000256" key="5">
    <source>
        <dbReference type="SAM" id="SignalP"/>
    </source>
</evidence>
<dbReference type="Gene3D" id="2.160.20.10">
    <property type="entry name" value="Single-stranded right-handed beta-helix, Pectin lyase-like"/>
    <property type="match status" value="1"/>
</dbReference>
<dbReference type="GO" id="GO:0000272">
    <property type="term" value="P:polysaccharide catabolic process"/>
    <property type="evidence" value="ECO:0007669"/>
    <property type="project" value="UniProtKB-KW"/>
</dbReference>
<dbReference type="InterPro" id="IPR045032">
    <property type="entry name" value="PEL"/>
</dbReference>
<evidence type="ECO:0000256" key="1">
    <source>
        <dbReference type="ARBA" id="ARBA00010980"/>
    </source>
</evidence>
<comment type="similarity">
    <text evidence="1 4">Belongs to the polysaccharide lyase 1 family.</text>
</comment>
<sequence length="356" mass="39848">MKCTILLAALSFISSSIVYGKNNAYYQCGGVNWKGPEDCPTGYNCKKYNDLFSQCVPEEPNNFQIKSKLEGFAEGTTGGYNGKVITVTNQSELEGAVSGKEPKIINVNGIIKLTKDITLHSNTSLIGVGNNSGLTGAGIYFKSESNIIIQNLKFSYCLGSSKDCIGARRSSNIWIDHCEFYSDLSHDKDYYDGLIDFSYACENITISWNYIHDHSKVSLIGHSDNNESTDFGKFHITYHHNYFKNCISRLPSLRFANAHIYNNVYENIEYIAINSRMKSQVLIENNIFSNVAIPIATNRESIEEGFVNERNNDFGNSQNNNSITKIGSFTSLPYKYELTNVSEVYKQVTQNVGPIN</sequence>
<reference evidence="7 8" key="1">
    <citation type="submission" date="2016-08" db="EMBL/GenBank/DDBJ databases">
        <title>Genomes of anaerobic fungi encode conserved fungal cellulosomes for biomass hydrolysis.</title>
        <authorList>
            <consortium name="DOE Joint Genome Institute"/>
            <person name="Haitjema C.H."/>
            <person name="Gilmore S.P."/>
            <person name="Henske J.K."/>
            <person name="Solomon K.V."/>
            <person name="De Groot R."/>
            <person name="Kuo A."/>
            <person name="Mondo S.J."/>
            <person name="Salamov A.A."/>
            <person name="Labutti K."/>
            <person name="Zhao Z."/>
            <person name="Chiniquy J."/>
            <person name="Barry K."/>
            <person name="Brewer H.M."/>
            <person name="Purvine S.O."/>
            <person name="Wright A.T."/>
            <person name="Boxma B."/>
            <person name="Van Alen T."/>
            <person name="Hackstein J.H."/>
            <person name="Baker S.E."/>
            <person name="Grigoriev I.V."/>
            <person name="O'Malley M.A."/>
        </authorList>
    </citation>
    <scope>NUCLEOTIDE SEQUENCE [LARGE SCALE GENOMIC DNA]</scope>
    <source>
        <strain evidence="8">finn</strain>
    </source>
</reference>
<keyword evidence="4" id="KW-0624">Polysaccharide degradation</keyword>
<evidence type="ECO:0000313" key="7">
    <source>
        <dbReference type="EMBL" id="ORX43649.1"/>
    </source>
</evidence>
<dbReference type="InterPro" id="IPR000254">
    <property type="entry name" value="CBD"/>
</dbReference>
<dbReference type="PANTHER" id="PTHR31683:SF18">
    <property type="entry name" value="PECTATE LYASE 21-RELATED"/>
    <property type="match status" value="1"/>
</dbReference>
<evidence type="ECO:0000256" key="2">
    <source>
        <dbReference type="ARBA" id="ARBA00022729"/>
    </source>
</evidence>
<feature type="chain" id="PRO_5012056140" evidence="5">
    <location>
        <begin position="21"/>
        <end position="356"/>
    </location>
</feature>
<dbReference type="Pfam" id="PF00734">
    <property type="entry name" value="CBM_1"/>
    <property type="match status" value="1"/>
</dbReference>
<dbReference type="InterPro" id="IPR012334">
    <property type="entry name" value="Pectin_lyas_fold"/>
</dbReference>
<name>A0A1Y1UYQ0_9FUNG</name>
<evidence type="ECO:0000256" key="3">
    <source>
        <dbReference type="ARBA" id="ARBA00023239"/>
    </source>
</evidence>
<evidence type="ECO:0000313" key="8">
    <source>
        <dbReference type="Proteomes" id="UP000193719"/>
    </source>
</evidence>
<dbReference type="SMART" id="SM00236">
    <property type="entry name" value="fCBD"/>
    <property type="match status" value="1"/>
</dbReference>
<accession>A0A1Y1UYQ0</accession>
<dbReference type="Proteomes" id="UP000193719">
    <property type="component" value="Unassembled WGS sequence"/>
</dbReference>
<dbReference type="InterPro" id="IPR002022">
    <property type="entry name" value="Pec_lyase"/>
</dbReference>
<organism evidence="7 8">
    <name type="scientific">Piromyces finnis</name>
    <dbReference type="NCBI Taxonomy" id="1754191"/>
    <lineage>
        <taxon>Eukaryota</taxon>
        <taxon>Fungi</taxon>
        <taxon>Fungi incertae sedis</taxon>
        <taxon>Chytridiomycota</taxon>
        <taxon>Chytridiomycota incertae sedis</taxon>
        <taxon>Neocallimastigomycetes</taxon>
        <taxon>Neocallimastigales</taxon>
        <taxon>Neocallimastigaceae</taxon>
        <taxon>Piromyces</taxon>
    </lineage>
</organism>
<evidence type="ECO:0000256" key="4">
    <source>
        <dbReference type="RuleBase" id="RU361173"/>
    </source>
</evidence>
<comment type="subcellular location">
    <subcellularLocation>
        <location evidence="4">Secreted</location>
    </subcellularLocation>
</comment>